<reference evidence="3 4" key="1">
    <citation type="submission" date="2018-09" db="EMBL/GenBank/DDBJ databases">
        <title>Whole genome based analysis of evolution and adaptive divergence in Indian and Brazilian strains of Azospirillum brasilense.</title>
        <authorList>
            <person name="Singh C."/>
            <person name="Tripathi A.K."/>
        </authorList>
    </citation>
    <scope>NUCLEOTIDE SEQUENCE [LARGE SCALE GENOMIC DNA]</scope>
    <source>
        <strain evidence="3 4">MTCC4039</strain>
        <plasmid evidence="3 4">p2</plasmid>
    </source>
</reference>
<evidence type="ECO:0000259" key="2">
    <source>
        <dbReference type="Pfam" id="PF00535"/>
    </source>
</evidence>
<feature type="transmembrane region" description="Helical" evidence="1">
    <location>
        <begin position="267"/>
        <end position="285"/>
    </location>
</feature>
<accession>A0A4D8RGI8</accession>
<keyword evidence="1" id="KW-0812">Transmembrane</keyword>
<dbReference type="AlphaFoldDB" id="A0A4D8RGI8"/>
<evidence type="ECO:0000313" key="3">
    <source>
        <dbReference type="EMBL" id="QCO18579.1"/>
    </source>
</evidence>
<dbReference type="Proteomes" id="UP000298693">
    <property type="component" value="Plasmid p2"/>
</dbReference>
<evidence type="ECO:0000256" key="1">
    <source>
        <dbReference type="SAM" id="Phobius"/>
    </source>
</evidence>
<gene>
    <name evidence="3" type="ORF">D3869_25510</name>
</gene>
<dbReference type="InterPro" id="IPR050834">
    <property type="entry name" value="Glycosyltransf_2"/>
</dbReference>
<keyword evidence="3" id="KW-0808">Transferase</keyword>
<dbReference type="Gene3D" id="3.90.550.10">
    <property type="entry name" value="Spore Coat Polysaccharide Biosynthesis Protein SpsA, Chain A"/>
    <property type="match status" value="1"/>
</dbReference>
<keyword evidence="3" id="KW-0614">Plasmid</keyword>
<proteinExistence type="predicted"/>
<dbReference type="Pfam" id="PF00535">
    <property type="entry name" value="Glycos_transf_2"/>
    <property type="match status" value="1"/>
</dbReference>
<keyword evidence="1" id="KW-0472">Membrane</keyword>
<dbReference type="CDD" id="cd00761">
    <property type="entry name" value="Glyco_tranf_GTA_type"/>
    <property type="match status" value="1"/>
</dbReference>
<feature type="domain" description="Glycosyltransferase 2-like" evidence="2">
    <location>
        <begin position="20"/>
        <end position="184"/>
    </location>
</feature>
<organism evidence="3 4">
    <name type="scientific">Azospirillum brasilense</name>
    <dbReference type="NCBI Taxonomy" id="192"/>
    <lineage>
        <taxon>Bacteria</taxon>
        <taxon>Pseudomonadati</taxon>
        <taxon>Pseudomonadota</taxon>
        <taxon>Alphaproteobacteria</taxon>
        <taxon>Rhodospirillales</taxon>
        <taxon>Azospirillaceae</taxon>
        <taxon>Azospirillum</taxon>
    </lineage>
</organism>
<keyword evidence="1" id="KW-1133">Transmembrane helix</keyword>
<geneLocation type="plasmid" evidence="3">
    <name>p2</name>
</geneLocation>
<dbReference type="SUPFAM" id="SSF53448">
    <property type="entry name" value="Nucleotide-diphospho-sugar transferases"/>
    <property type="match status" value="1"/>
</dbReference>
<dbReference type="InterPro" id="IPR001173">
    <property type="entry name" value="Glyco_trans_2-like"/>
</dbReference>
<evidence type="ECO:0000313" key="4">
    <source>
        <dbReference type="Proteomes" id="UP000298693"/>
    </source>
</evidence>
<name>A0A4D8RGI8_AZOBR</name>
<dbReference type="PANTHER" id="PTHR43685">
    <property type="entry name" value="GLYCOSYLTRANSFERASE"/>
    <property type="match status" value="1"/>
</dbReference>
<dbReference type="EMBL" id="CP032347">
    <property type="protein sequence ID" value="QCO18579.1"/>
    <property type="molecule type" value="Genomic_DNA"/>
</dbReference>
<dbReference type="GO" id="GO:0016740">
    <property type="term" value="F:transferase activity"/>
    <property type="evidence" value="ECO:0007669"/>
    <property type="project" value="UniProtKB-KW"/>
</dbReference>
<sequence length="320" mass="36078">MNTMNRREEGTGTMSKKLVVCVCTYRRPKDLHRTLLSLEGLTFNPDAPLDVEVLVVDNDPARSAEPLCREMAQDWRFPIRYAAEPVPGIPAARNRCLDETTDADLIAFIDDDEVASPGWLDWLVTAMERTGAAVVAGPVLPIYEKRPPDWLTKGRFHDLQRMPTGSEPAYCATGNVLFRRSILKGGVRFDPELSLSGGSDVLFFEQIRRQGHRIVWCDEATIEEHVPASRMTARWILRRAFRLGTCVSLTEAKLNGQRRTLVKRSTLGLAHIALNIAALPLVPMVMAFDTSWPIRRLQKICVGSGYLYGLMGFQYLEYKR</sequence>
<dbReference type="InterPro" id="IPR029044">
    <property type="entry name" value="Nucleotide-diphossugar_trans"/>
</dbReference>
<protein>
    <submittedName>
        <fullName evidence="3">Glycosyltransferase family 2 protein</fullName>
    </submittedName>
</protein>
<dbReference type="PANTHER" id="PTHR43685:SF11">
    <property type="entry name" value="GLYCOSYLTRANSFERASE TAGX-RELATED"/>
    <property type="match status" value="1"/>
</dbReference>